<evidence type="ECO:0000313" key="3">
    <source>
        <dbReference type="EMBL" id="WTU75268.1"/>
    </source>
</evidence>
<dbReference type="InterPro" id="IPR021994">
    <property type="entry name" value="DUF3592"/>
</dbReference>
<feature type="transmembrane region" description="Helical" evidence="1">
    <location>
        <begin position="117"/>
        <end position="139"/>
    </location>
</feature>
<protein>
    <submittedName>
        <fullName evidence="3">DUF3592 domain-containing protein</fullName>
    </submittedName>
</protein>
<sequence>MGLEWLFSLIPLTIGVVFLGFGVHGLRRAALLRRIGVTAAARIVRHDVMRTDEGSTLHFPVAAWTDRDGRDCRHASRFGRGSIPSAVRLGANVVVRYDPQNPSRFEIEGWDVRTVDLLFTVLGSLLVTGTVTVVLVRLLTL</sequence>
<evidence type="ECO:0000256" key="1">
    <source>
        <dbReference type="SAM" id="Phobius"/>
    </source>
</evidence>
<evidence type="ECO:0000259" key="2">
    <source>
        <dbReference type="Pfam" id="PF12158"/>
    </source>
</evidence>
<dbReference type="Pfam" id="PF12158">
    <property type="entry name" value="DUF3592"/>
    <property type="match status" value="1"/>
</dbReference>
<feature type="transmembrane region" description="Helical" evidence="1">
    <location>
        <begin position="6"/>
        <end position="26"/>
    </location>
</feature>
<accession>A0AAU2JS07</accession>
<reference evidence="3" key="1">
    <citation type="submission" date="2022-10" db="EMBL/GenBank/DDBJ databases">
        <title>The complete genomes of actinobacterial strains from the NBC collection.</title>
        <authorList>
            <person name="Joergensen T.S."/>
            <person name="Alvarez Arevalo M."/>
            <person name="Sterndorff E.B."/>
            <person name="Faurdal D."/>
            <person name="Vuksanovic O."/>
            <person name="Mourched A.-S."/>
            <person name="Charusanti P."/>
            <person name="Shaw S."/>
            <person name="Blin K."/>
            <person name="Weber T."/>
        </authorList>
    </citation>
    <scope>NUCLEOTIDE SEQUENCE</scope>
    <source>
        <strain evidence="3">NBC_00049</strain>
    </source>
</reference>
<name>A0AAU2JS07_9ACTN</name>
<dbReference type="EMBL" id="CP108264">
    <property type="protein sequence ID" value="WTU75268.1"/>
    <property type="molecule type" value="Genomic_DNA"/>
</dbReference>
<keyword evidence="1" id="KW-1133">Transmembrane helix</keyword>
<organism evidence="3">
    <name type="scientific">Streptomyces sp. NBC_00049</name>
    <dbReference type="NCBI Taxonomy" id="2903617"/>
    <lineage>
        <taxon>Bacteria</taxon>
        <taxon>Bacillati</taxon>
        <taxon>Actinomycetota</taxon>
        <taxon>Actinomycetes</taxon>
        <taxon>Kitasatosporales</taxon>
        <taxon>Streptomycetaceae</taxon>
        <taxon>Streptomyces</taxon>
    </lineage>
</organism>
<keyword evidence="1" id="KW-0812">Transmembrane</keyword>
<dbReference type="AlphaFoldDB" id="A0AAU2JS07"/>
<proteinExistence type="predicted"/>
<keyword evidence="1" id="KW-0472">Membrane</keyword>
<feature type="domain" description="DUF3592" evidence="2">
    <location>
        <begin position="41"/>
        <end position="110"/>
    </location>
</feature>
<gene>
    <name evidence="3" type="ORF">OG327_19160</name>
</gene>